<sequence length="104" mass="11420">MHIYKALIAAAFYVAGIQASCNNEDGSGSCYWRGTSPSCFKGDGYGDLCDNIGGEWLNQHTKDVSVSDLYKAGKISEQCYSDYGAGCWWGGKYLWCNNKPNHCP</sequence>
<evidence type="ECO:0000256" key="1">
    <source>
        <dbReference type="SAM" id="SignalP"/>
    </source>
</evidence>
<name>A0A9W9V278_PENBR</name>
<protein>
    <submittedName>
        <fullName evidence="2">Uncharacterized protein</fullName>
    </submittedName>
</protein>
<dbReference type="Proteomes" id="UP001148299">
    <property type="component" value="Unassembled WGS sequence"/>
</dbReference>
<proteinExistence type="predicted"/>
<evidence type="ECO:0000313" key="3">
    <source>
        <dbReference type="Proteomes" id="UP001148299"/>
    </source>
</evidence>
<feature type="chain" id="PRO_5040836770" evidence="1">
    <location>
        <begin position="20"/>
        <end position="104"/>
    </location>
</feature>
<reference evidence="2" key="2">
    <citation type="journal article" date="2023" name="IMA Fungus">
        <title>Comparative genomic study of the Penicillium genus elucidates a diverse pangenome and 15 lateral gene transfer events.</title>
        <authorList>
            <person name="Petersen C."/>
            <person name="Sorensen T."/>
            <person name="Nielsen M.R."/>
            <person name="Sondergaard T.E."/>
            <person name="Sorensen J.L."/>
            <person name="Fitzpatrick D.A."/>
            <person name="Frisvad J.C."/>
            <person name="Nielsen K.L."/>
        </authorList>
    </citation>
    <scope>NUCLEOTIDE SEQUENCE</scope>
    <source>
        <strain evidence="2">IBT 35675</strain>
    </source>
</reference>
<feature type="signal peptide" evidence="1">
    <location>
        <begin position="1"/>
        <end position="19"/>
    </location>
</feature>
<evidence type="ECO:0000313" key="2">
    <source>
        <dbReference type="EMBL" id="KAJ5366128.1"/>
    </source>
</evidence>
<keyword evidence="1" id="KW-0732">Signal</keyword>
<dbReference type="AlphaFoldDB" id="A0A9W9V278"/>
<reference evidence="2" key="1">
    <citation type="submission" date="2022-12" db="EMBL/GenBank/DDBJ databases">
        <authorList>
            <person name="Petersen C."/>
        </authorList>
    </citation>
    <scope>NUCLEOTIDE SEQUENCE</scope>
    <source>
        <strain evidence="2">IBT 35675</strain>
    </source>
</reference>
<organism evidence="2 3">
    <name type="scientific">Penicillium brevicompactum</name>
    <dbReference type="NCBI Taxonomy" id="5074"/>
    <lineage>
        <taxon>Eukaryota</taxon>
        <taxon>Fungi</taxon>
        <taxon>Dikarya</taxon>
        <taxon>Ascomycota</taxon>
        <taxon>Pezizomycotina</taxon>
        <taxon>Eurotiomycetes</taxon>
        <taxon>Eurotiomycetidae</taxon>
        <taxon>Eurotiales</taxon>
        <taxon>Aspergillaceae</taxon>
        <taxon>Penicillium</taxon>
    </lineage>
</organism>
<dbReference type="EMBL" id="JAPZBR010000001">
    <property type="protein sequence ID" value="KAJ5366128.1"/>
    <property type="molecule type" value="Genomic_DNA"/>
</dbReference>
<keyword evidence="3" id="KW-1185">Reference proteome</keyword>
<comment type="caution">
    <text evidence="2">The sequence shown here is derived from an EMBL/GenBank/DDBJ whole genome shotgun (WGS) entry which is preliminary data.</text>
</comment>
<gene>
    <name evidence="2" type="ORF">N7541_000069</name>
</gene>
<accession>A0A9W9V278</accession>